<name>A0A814Q7D7_9BILA</name>
<organism evidence="2 4">
    <name type="scientific">Rotaria sordida</name>
    <dbReference type="NCBI Taxonomy" id="392033"/>
    <lineage>
        <taxon>Eukaryota</taxon>
        <taxon>Metazoa</taxon>
        <taxon>Spiralia</taxon>
        <taxon>Gnathifera</taxon>
        <taxon>Rotifera</taxon>
        <taxon>Eurotatoria</taxon>
        <taxon>Bdelloidea</taxon>
        <taxon>Philodinida</taxon>
        <taxon>Philodinidae</taxon>
        <taxon>Rotaria</taxon>
    </lineage>
</organism>
<evidence type="ECO:0000313" key="3">
    <source>
        <dbReference type="EMBL" id="CAF1329972.1"/>
    </source>
</evidence>
<evidence type="ECO:0000313" key="4">
    <source>
        <dbReference type="Proteomes" id="UP000663854"/>
    </source>
</evidence>
<accession>A0A814Q7D7</accession>
<gene>
    <name evidence="3" type="ORF">JXQ802_LOCUS31005</name>
    <name evidence="2" type="ORF">PYM288_LOCUS20407</name>
</gene>
<dbReference type="EMBL" id="CAJNOH010000742">
    <property type="protein sequence ID" value="CAF1115394.1"/>
    <property type="molecule type" value="Genomic_DNA"/>
</dbReference>
<dbReference type="AlphaFoldDB" id="A0A814Q7D7"/>
<keyword evidence="5" id="KW-1185">Reference proteome</keyword>
<proteinExistence type="predicted"/>
<dbReference type="EMBL" id="CAJNOL010001289">
    <property type="protein sequence ID" value="CAF1329972.1"/>
    <property type="molecule type" value="Genomic_DNA"/>
</dbReference>
<evidence type="ECO:0000313" key="5">
    <source>
        <dbReference type="Proteomes" id="UP000663870"/>
    </source>
</evidence>
<dbReference type="Proteomes" id="UP000663870">
    <property type="component" value="Unassembled WGS sequence"/>
</dbReference>
<evidence type="ECO:0000313" key="2">
    <source>
        <dbReference type="EMBL" id="CAF1115394.1"/>
    </source>
</evidence>
<sequence length="96" mass="10972">MADPRFCFKSVTDKDMELFNKYKKSIDSEVRKIRARHIEACGTIHDYKIALPDNKFVKISFLTGGMQMYPPGEKPPQHPPDPRITVDDTLTSTADE</sequence>
<protein>
    <submittedName>
        <fullName evidence="2">Uncharacterized protein</fullName>
    </submittedName>
</protein>
<comment type="caution">
    <text evidence="2">The sequence shown here is derived from an EMBL/GenBank/DDBJ whole genome shotgun (WGS) entry which is preliminary data.</text>
</comment>
<feature type="region of interest" description="Disordered" evidence="1">
    <location>
        <begin position="67"/>
        <end position="96"/>
    </location>
</feature>
<reference evidence="2" key="1">
    <citation type="submission" date="2021-02" db="EMBL/GenBank/DDBJ databases">
        <authorList>
            <person name="Nowell W R."/>
        </authorList>
    </citation>
    <scope>NUCLEOTIDE SEQUENCE</scope>
</reference>
<evidence type="ECO:0000256" key="1">
    <source>
        <dbReference type="SAM" id="MobiDB-lite"/>
    </source>
</evidence>
<dbReference type="Proteomes" id="UP000663854">
    <property type="component" value="Unassembled WGS sequence"/>
</dbReference>